<dbReference type="Pfam" id="PF06750">
    <property type="entry name" value="A24_N_bact"/>
    <property type="match status" value="1"/>
</dbReference>
<feature type="transmembrane region" description="Helical" evidence="19">
    <location>
        <begin position="16"/>
        <end position="38"/>
    </location>
</feature>
<accession>A0A1H6CCK1</accession>
<dbReference type="GO" id="GO:0008168">
    <property type="term" value="F:methyltransferase activity"/>
    <property type="evidence" value="ECO:0007669"/>
    <property type="project" value="UniProtKB-KW"/>
</dbReference>
<dbReference type="OrthoDB" id="9789291at2"/>
<keyword evidence="9 18" id="KW-0812">Transmembrane</keyword>
<evidence type="ECO:0000256" key="5">
    <source>
        <dbReference type="ARBA" id="ARBA00022603"/>
    </source>
</evidence>
<evidence type="ECO:0000256" key="4">
    <source>
        <dbReference type="ARBA" id="ARBA00022519"/>
    </source>
</evidence>
<keyword evidence="3" id="KW-1003">Cell membrane</keyword>
<dbReference type="InterPro" id="IPR050882">
    <property type="entry name" value="Prepilin_peptidase/N-MTase"/>
</dbReference>
<keyword evidence="7 18" id="KW-0808">Transferase</keyword>
<gene>
    <name evidence="22" type="ORF">SAMN05444390_103367</name>
</gene>
<evidence type="ECO:0000259" key="20">
    <source>
        <dbReference type="Pfam" id="PF01478"/>
    </source>
</evidence>
<evidence type="ECO:0000256" key="15">
    <source>
        <dbReference type="ARBA" id="ARBA00067082"/>
    </source>
</evidence>
<keyword evidence="23" id="KW-1185">Reference proteome</keyword>
<comment type="function">
    <text evidence="18">Plays an essential role in type IV pili and type II pseudopili formation by proteolytically removing the leader sequence from substrate proteins and subsequently monomethylating the alpha-amino group of the newly exposed N-terminal phenylalanine.</text>
</comment>
<keyword evidence="5 18" id="KW-0489">Methyltransferase</keyword>
<keyword evidence="6 18" id="KW-0645">Protease</keyword>
<keyword evidence="8" id="KW-0949">S-adenosyl-L-methionine</keyword>
<dbReference type="EC" id="2.1.1.-" evidence="18"/>
<keyword evidence="11 19" id="KW-1133">Transmembrane helix</keyword>
<keyword evidence="13 18" id="KW-0511">Multifunctional enzyme</keyword>
<feature type="domain" description="Prepilin peptidase A24 N-terminal" evidence="21">
    <location>
        <begin position="24"/>
        <end position="136"/>
    </location>
</feature>
<reference evidence="22 23" key="1">
    <citation type="submission" date="2016-10" db="EMBL/GenBank/DDBJ databases">
        <authorList>
            <person name="de Groot N.N."/>
        </authorList>
    </citation>
    <scope>NUCLEOTIDE SEQUENCE [LARGE SCALE GENOMIC DNA]</scope>
    <source>
        <strain evidence="22 23">DSM 22012</strain>
    </source>
</reference>
<organism evidence="22 23">
    <name type="scientific">Marinobacterium lutimaris</name>
    <dbReference type="NCBI Taxonomy" id="568106"/>
    <lineage>
        <taxon>Bacteria</taxon>
        <taxon>Pseudomonadati</taxon>
        <taxon>Pseudomonadota</taxon>
        <taxon>Gammaproteobacteria</taxon>
        <taxon>Oceanospirillales</taxon>
        <taxon>Oceanospirillaceae</taxon>
        <taxon>Marinobacterium</taxon>
    </lineage>
</organism>
<evidence type="ECO:0000256" key="11">
    <source>
        <dbReference type="ARBA" id="ARBA00022989"/>
    </source>
</evidence>
<dbReference type="AlphaFoldDB" id="A0A1H6CCK1"/>
<proteinExistence type="inferred from homology"/>
<evidence type="ECO:0000259" key="21">
    <source>
        <dbReference type="Pfam" id="PF06750"/>
    </source>
</evidence>
<dbReference type="PRINTS" id="PR00864">
    <property type="entry name" value="PREPILNPTASE"/>
</dbReference>
<evidence type="ECO:0000256" key="16">
    <source>
        <dbReference type="ARBA" id="ARBA00071870"/>
    </source>
</evidence>
<dbReference type="RefSeq" id="WP_104004205.1">
    <property type="nucleotide sequence ID" value="NZ_FNVQ01000003.1"/>
</dbReference>
<evidence type="ECO:0000313" key="23">
    <source>
        <dbReference type="Proteomes" id="UP000236745"/>
    </source>
</evidence>
<dbReference type="GO" id="GO:0032259">
    <property type="term" value="P:methylation"/>
    <property type="evidence" value="ECO:0007669"/>
    <property type="project" value="UniProtKB-KW"/>
</dbReference>
<evidence type="ECO:0000256" key="1">
    <source>
        <dbReference type="ARBA" id="ARBA00004429"/>
    </source>
</evidence>
<dbReference type="GO" id="GO:0006465">
    <property type="term" value="P:signal peptide processing"/>
    <property type="evidence" value="ECO:0007669"/>
    <property type="project" value="TreeGrafter"/>
</dbReference>
<feature type="transmembrane region" description="Helical" evidence="19">
    <location>
        <begin position="230"/>
        <end position="257"/>
    </location>
</feature>
<protein>
    <recommendedName>
        <fullName evidence="16 18">Prepilin leader peptidase/N-methyltransferase</fullName>
        <ecNumber evidence="18">2.1.1.-</ecNumber>
        <ecNumber evidence="15 18">3.4.23.43</ecNumber>
    </recommendedName>
</protein>
<dbReference type="Pfam" id="PF01478">
    <property type="entry name" value="Peptidase_A24"/>
    <property type="match status" value="1"/>
</dbReference>
<name>A0A1H6CCK1_9GAMM</name>
<feature type="transmembrane region" description="Helical" evidence="19">
    <location>
        <begin position="123"/>
        <end position="149"/>
    </location>
</feature>
<comment type="subcellular location">
    <subcellularLocation>
        <location evidence="1">Cell inner membrane</location>
        <topology evidence="1">Multi-pass membrane protein</topology>
    </subcellularLocation>
    <subcellularLocation>
        <location evidence="18">Cell membrane</location>
        <topology evidence="18">Multi-pass membrane protein</topology>
    </subcellularLocation>
</comment>
<keyword evidence="10 18" id="KW-0378">Hydrolase</keyword>
<evidence type="ECO:0000256" key="17">
    <source>
        <dbReference type="RuleBase" id="RU003793"/>
    </source>
</evidence>
<comment type="similarity">
    <text evidence="2 17">Belongs to the peptidase A24 family.</text>
</comment>
<sequence>MLSAQTLYWLLSEPSIFTLLTGLVISLSVGSFLNVVIYRLPVMMEREWQAMTAPADTVEGSAGIAKNQEQEPFNLAVPASRCGNCGHRIRWYENIPVLSYVALRGRCSGCNEKISLRYPSIELLTGILGAFIAWHFGLGLAGISMLLLTWTLVALTFIDIDHQLLPDRLTLPLMWLGLLLNTQELFTSLEHAVIGAAAGYLVLWSVYWLFKLLTGKEGMGYGDFKLLAAIGAWGGFEVLPLTILLSSVVGVVLALLLMAAKRHQAANPLPFGPYLAIAGWIALIWGEQINGWYLGMLL</sequence>
<feature type="transmembrane region" description="Helical" evidence="19">
    <location>
        <begin position="193"/>
        <end position="210"/>
    </location>
</feature>
<dbReference type="InterPro" id="IPR014032">
    <property type="entry name" value="Peptidase_A24A_bac"/>
</dbReference>
<evidence type="ECO:0000256" key="6">
    <source>
        <dbReference type="ARBA" id="ARBA00022670"/>
    </source>
</evidence>
<keyword evidence="4" id="KW-0997">Cell inner membrane</keyword>
<evidence type="ECO:0000256" key="18">
    <source>
        <dbReference type="RuleBase" id="RU003794"/>
    </source>
</evidence>
<dbReference type="EMBL" id="FNVQ01000003">
    <property type="protein sequence ID" value="SEG70628.1"/>
    <property type="molecule type" value="Genomic_DNA"/>
</dbReference>
<comment type="catalytic activity">
    <reaction evidence="14 18">
        <text>Typically cleaves a -Gly-|-Phe- bond to release an N-terminal, basic peptide of 5-8 residues from type IV prepilin, and then N-methylates the new N-terminal amino group, the methyl donor being S-adenosyl-L-methionine.</text>
        <dbReference type="EC" id="3.4.23.43"/>
    </reaction>
</comment>
<dbReference type="EC" id="3.4.23.43" evidence="15 18"/>
<evidence type="ECO:0000256" key="7">
    <source>
        <dbReference type="ARBA" id="ARBA00022679"/>
    </source>
</evidence>
<dbReference type="Gene3D" id="1.20.120.1220">
    <property type="match status" value="1"/>
</dbReference>
<evidence type="ECO:0000256" key="2">
    <source>
        <dbReference type="ARBA" id="ARBA00005801"/>
    </source>
</evidence>
<evidence type="ECO:0000256" key="13">
    <source>
        <dbReference type="ARBA" id="ARBA00023268"/>
    </source>
</evidence>
<evidence type="ECO:0000256" key="8">
    <source>
        <dbReference type="ARBA" id="ARBA00022691"/>
    </source>
</evidence>
<evidence type="ECO:0000256" key="14">
    <source>
        <dbReference type="ARBA" id="ARBA00050401"/>
    </source>
</evidence>
<evidence type="ECO:0000256" key="9">
    <source>
        <dbReference type="ARBA" id="ARBA00022692"/>
    </source>
</evidence>
<evidence type="ECO:0000313" key="22">
    <source>
        <dbReference type="EMBL" id="SEG70628.1"/>
    </source>
</evidence>
<evidence type="ECO:0000256" key="12">
    <source>
        <dbReference type="ARBA" id="ARBA00023136"/>
    </source>
</evidence>
<dbReference type="GO" id="GO:0004190">
    <property type="term" value="F:aspartic-type endopeptidase activity"/>
    <property type="evidence" value="ECO:0007669"/>
    <property type="project" value="UniProtKB-EC"/>
</dbReference>
<evidence type="ECO:0000256" key="10">
    <source>
        <dbReference type="ARBA" id="ARBA00022801"/>
    </source>
</evidence>
<dbReference type="GO" id="GO:0005886">
    <property type="term" value="C:plasma membrane"/>
    <property type="evidence" value="ECO:0007669"/>
    <property type="project" value="UniProtKB-SubCell"/>
</dbReference>
<dbReference type="FunFam" id="1.20.120.1220:FF:000001">
    <property type="entry name" value="Type 4 prepilin-like proteins leader peptide-processing enzyme"/>
    <property type="match status" value="1"/>
</dbReference>
<dbReference type="PANTHER" id="PTHR30487">
    <property type="entry name" value="TYPE 4 PREPILIN-LIKE PROTEINS LEADER PEPTIDE-PROCESSING ENZYME"/>
    <property type="match status" value="1"/>
</dbReference>
<dbReference type="PANTHER" id="PTHR30487:SF0">
    <property type="entry name" value="PREPILIN LEADER PEPTIDASE_N-METHYLTRANSFERASE-RELATED"/>
    <property type="match status" value="1"/>
</dbReference>
<feature type="transmembrane region" description="Helical" evidence="19">
    <location>
        <begin position="269"/>
        <end position="286"/>
    </location>
</feature>
<dbReference type="InterPro" id="IPR010627">
    <property type="entry name" value="Prepilin_pept_A24_N"/>
</dbReference>
<feature type="domain" description="Prepilin type IV endopeptidase peptidase" evidence="20">
    <location>
        <begin position="146"/>
        <end position="255"/>
    </location>
</feature>
<keyword evidence="12 19" id="KW-0472">Membrane</keyword>
<evidence type="ECO:0000256" key="19">
    <source>
        <dbReference type="SAM" id="Phobius"/>
    </source>
</evidence>
<dbReference type="InterPro" id="IPR000045">
    <property type="entry name" value="Prepilin_IV_endopep_pep"/>
</dbReference>
<evidence type="ECO:0000256" key="3">
    <source>
        <dbReference type="ARBA" id="ARBA00022475"/>
    </source>
</evidence>
<dbReference type="Proteomes" id="UP000236745">
    <property type="component" value="Unassembled WGS sequence"/>
</dbReference>